<evidence type="ECO:0000313" key="1">
    <source>
        <dbReference type="EMBL" id="KIO00629.1"/>
    </source>
</evidence>
<feature type="non-terminal residue" evidence="1">
    <location>
        <position position="81"/>
    </location>
</feature>
<reference evidence="2" key="2">
    <citation type="submission" date="2015-01" db="EMBL/GenBank/DDBJ databases">
        <title>Evolutionary Origins and Diversification of the Mycorrhizal Mutualists.</title>
        <authorList>
            <consortium name="DOE Joint Genome Institute"/>
            <consortium name="Mycorrhizal Genomics Consortium"/>
            <person name="Kohler A."/>
            <person name="Kuo A."/>
            <person name="Nagy L.G."/>
            <person name="Floudas D."/>
            <person name="Copeland A."/>
            <person name="Barry K.W."/>
            <person name="Cichocki N."/>
            <person name="Veneault-Fourrey C."/>
            <person name="LaButti K."/>
            <person name="Lindquist E.A."/>
            <person name="Lipzen A."/>
            <person name="Lundell T."/>
            <person name="Morin E."/>
            <person name="Murat C."/>
            <person name="Riley R."/>
            <person name="Ohm R."/>
            <person name="Sun H."/>
            <person name="Tunlid A."/>
            <person name="Henrissat B."/>
            <person name="Grigoriev I.V."/>
            <person name="Hibbett D.S."/>
            <person name="Martin F."/>
        </authorList>
    </citation>
    <scope>NUCLEOTIDE SEQUENCE [LARGE SCALE GENOMIC DNA]</scope>
    <source>
        <strain evidence="2">Marx 270</strain>
    </source>
</reference>
<sequence>MGSVLQVECKFTAVQIRRSIRVGHDLRFQNSMKLAMIHLKIQLSRHPPIGIDAAPTANPINRRSKAFSSVFLRSPIRQPVR</sequence>
<dbReference type="Proteomes" id="UP000054217">
    <property type="component" value="Unassembled WGS sequence"/>
</dbReference>
<name>A0A0C3NZS8_PISTI</name>
<dbReference type="AlphaFoldDB" id="A0A0C3NZS8"/>
<dbReference type="InParanoid" id="A0A0C3NZS8"/>
<dbReference type="HOGENOM" id="CLU_2580392_0_0_1"/>
<keyword evidence="2" id="KW-1185">Reference proteome</keyword>
<reference evidence="1 2" key="1">
    <citation type="submission" date="2014-04" db="EMBL/GenBank/DDBJ databases">
        <authorList>
            <consortium name="DOE Joint Genome Institute"/>
            <person name="Kuo A."/>
            <person name="Kohler A."/>
            <person name="Costa M.D."/>
            <person name="Nagy L.G."/>
            <person name="Floudas D."/>
            <person name="Copeland A."/>
            <person name="Barry K.W."/>
            <person name="Cichocki N."/>
            <person name="Veneault-Fourrey C."/>
            <person name="LaButti K."/>
            <person name="Lindquist E.A."/>
            <person name="Lipzen A."/>
            <person name="Lundell T."/>
            <person name="Morin E."/>
            <person name="Murat C."/>
            <person name="Sun H."/>
            <person name="Tunlid A."/>
            <person name="Henrissat B."/>
            <person name="Grigoriev I.V."/>
            <person name="Hibbett D.S."/>
            <person name="Martin F."/>
            <person name="Nordberg H.P."/>
            <person name="Cantor M.N."/>
            <person name="Hua S.X."/>
        </authorList>
    </citation>
    <scope>NUCLEOTIDE SEQUENCE [LARGE SCALE GENOMIC DNA]</scope>
    <source>
        <strain evidence="1 2">Marx 270</strain>
    </source>
</reference>
<organism evidence="1 2">
    <name type="scientific">Pisolithus tinctorius Marx 270</name>
    <dbReference type="NCBI Taxonomy" id="870435"/>
    <lineage>
        <taxon>Eukaryota</taxon>
        <taxon>Fungi</taxon>
        <taxon>Dikarya</taxon>
        <taxon>Basidiomycota</taxon>
        <taxon>Agaricomycotina</taxon>
        <taxon>Agaricomycetes</taxon>
        <taxon>Agaricomycetidae</taxon>
        <taxon>Boletales</taxon>
        <taxon>Sclerodermatineae</taxon>
        <taxon>Pisolithaceae</taxon>
        <taxon>Pisolithus</taxon>
    </lineage>
</organism>
<evidence type="ECO:0000313" key="2">
    <source>
        <dbReference type="Proteomes" id="UP000054217"/>
    </source>
</evidence>
<protein>
    <submittedName>
        <fullName evidence="1">Uncharacterized protein</fullName>
    </submittedName>
</protein>
<dbReference type="EMBL" id="KN831994">
    <property type="protein sequence ID" value="KIO00629.1"/>
    <property type="molecule type" value="Genomic_DNA"/>
</dbReference>
<gene>
    <name evidence="1" type="ORF">M404DRAFT_1003616</name>
</gene>
<accession>A0A0C3NZS8</accession>
<proteinExistence type="predicted"/>